<dbReference type="PANTHER" id="PTHR47843:SF3">
    <property type="entry name" value="BTB DOMAIN-CONTAINING PROTEIN"/>
    <property type="match status" value="1"/>
</dbReference>
<evidence type="ECO:0000313" key="1">
    <source>
        <dbReference type="EMBL" id="KAK4119586.1"/>
    </source>
</evidence>
<sequence length="241" mass="26839">SKPFRFLVGPKERESTVHSALVEDQSAALDKLINNDKFREATDGYATLPKVNEETFVCFVQFAYTGNYEHSARWILYSTPPRSRAVLEWDSDSDSARSSKDGFWTKFIRLANRLQKRGVYHSGDTLSCNVKVVLQHARLYVLADHYNVSNLVDLTINHLGQALIVFSFCDEETGIIAAWLECCYGVSALGSLKSFVVLYAGFKAKALWKNPDSQDPVGKIGNYRLILSQGDGDGGLRSIGS</sequence>
<dbReference type="Proteomes" id="UP001302602">
    <property type="component" value="Unassembled WGS sequence"/>
</dbReference>
<gene>
    <name evidence="1" type="ORF">N657DRAFT_581455</name>
</gene>
<evidence type="ECO:0008006" key="3">
    <source>
        <dbReference type="Google" id="ProtNLM"/>
    </source>
</evidence>
<protein>
    <recommendedName>
        <fullName evidence="3">BTB domain-containing protein</fullName>
    </recommendedName>
</protein>
<reference evidence="1" key="2">
    <citation type="submission" date="2023-05" db="EMBL/GenBank/DDBJ databases">
        <authorList>
            <consortium name="Lawrence Berkeley National Laboratory"/>
            <person name="Steindorff A."/>
            <person name="Hensen N."/>
            <person name="Bonometti L."/>
            <person name="Westerberg I."/>
            <person name="Brannstrom I.O."/>
            <person name="Guillou S."/>
            <person name="Cros-Aarteil S."/>
            <person name="Calhoun S."/>
            <person name="Haridas S."/>
            <person name="Kuo A."/>
            <person name="Mondo S."/>
            <person name="Pangilinan J."/>
            <person name="Riley R."/>
            <person name="Labutti K."/>
            <person name="Andreopoulos B."/>
            <person name="Lipzen A."/>
            <person name="Chen C."/>
            <person name="Yanf M."/>
            <person name="Daum C."/>
            <person name="Ng V."/>
            <person name="Clum A."/>
            <person name="Ohm R."/>
            <person name="Martin F."/>
            <person name="Silar P."/>
            <person name="Natvig D."/>
            <person name="Lalanne C."/>
            <person name="Gautier V."/>
            <person name="Ament-Velasquez S.L."/>
            <person name="Kruys A."/>
            <person name="Hutchinson M.I."/>
            <person name="Powell A.J."/>
            <person name="Barry K."/>
            <person name="Miller A.N."/>
            <person name="Grigoriev I.V."/>
            <person name="Debuchy R."/>
            <person name="Gladieux P."/>
            <person name="Thoren M.H."/>
            <person name="Johannesson H."/>
        </authorList>
    </citation>
    <scope>NUCLEOTIDE SEQUENCE</scope>
    <source>
        <strain evidence="1">CBS 731.68</strain>
    </source>
</reference>
<name>A0AAN6YZ79_9PEZI</name>
<accession>A0AAN6YZ79</accession>
<feature type="non-terminal residue" evidence="1">
    <location>
        <position position="1"/>
    </location>
</feature>
<dbReference type="RefSeq" id="XP_062643359.1">
    <property type="nucleotide sequence ID" value="XM_062789531.1"/>
</dbReference>
<comment type="caution">
    <text evidence="1">The sequence shown here is derived from an EMBL/GenBank/DDBJ whole genome shotgun (WGS) entry which is preliminary data.</text>
</comment>
<proteinExistence type="predicted"/>
<keyword evidence="2" id="KW-1185">Reference proteome</keyword>
<dbReference type="PANTHER" id="PTHR47843">
    <property type="entry name" value="BTB DOMAIN-CONTAINING PROTEIN-RELATED"/>
    <property type="match status" value="1"/>
</dbReference>
<dbReference type="Gene3D" id="3.30.710.10">
    <property type="entry name" value="Potassium Channel Kv1.1, Chain A"/>
    <property type="match status" value="1"/>
</dbReference>
<dbReference type="SUPFAM" id="SSF54695">
    <property type="entry name" value="POZ domain"/>
    <property type="match status" value="1"/>
</dbReference>
<dbReference type="AlphaFoldDB" id="A0AAN6YZ79"/>
<dbReference type="InterPro" id="IPR011333">
    <property type="entry name" value="SKP1/BTB/POZ_sf"/>
</dbReference>
<evidence type="ECO:0000313" key="2">
    <source>
        <dbReference type="Proteomes" id="UP001302602"/>
    </source>
</evidence>
<dbReference type="GeneID" id="87826301"/>
<organism evidence="1 2">
    <name type="scientific">Parathielavia appendiculata</name>
    <dbReference type="NCBI Taxonomy" id="2587402"/>
    <lineage>
        <taxon>Eukaryota</taxon>
        <taxon>Fungi</taxon>
        <taxon>Dikarya</taxon>
        <taxon>Ascomycota</taxon>
        <taxon>Pezizomycotina</taxon>
        <taxon>Sordariomycetes</taxon>
        <taxon>Sordariomycetidae</taxon>
        <taxon>Sordariales</taxon>
        <taxon>Chaetomiaceae</taxon>
        <taxon>Parathielavia</taxon>
    </lineage>
</organism>
<reference evidence="1" key="1">
    <citation type="journal article" date="2023" name="Mol. Phylogenet. Evol.">
        <title>Genome-scale phylogeny and comparative genomics of the fungal order Sordariales.</title>
        <authorList>
            <person name="Hensen N."/>
            <person name="Bonometti L."/>
            <person name="Westerberg I."/>
            <person name="Brannstrom I.O."/>
            <person name="Guillou S."/>
            <person name="Cros-Aarteil S."/>
            <person name="Calhoun S."/>
            <person name="Haridas S."/>
            <person name="Kuo A."/>
            <person name="Mondo S."/>
            <person name="Pangilinan J."/>
            <person name="Riley R."/>
            <person name="LaButti K."/>
            <person name="Andreopoulos B."/>
            <person name="Lipzen A."/>
            <person name="Chen C."/>
            <person name="Yan M."/>
            <person name="Daum C."/>
            <person name="Ng V."/>
            <person name="Clum A."/>
            <person name="Steindorff A."/>
            <person name="Ohm R.A."/>
            <person name="Martin F."/>
            <person name="Silar P."/>
            <person name="Natvig D.O."/>
            <person name="Lalanne C."/>
            <person name="Gautier V."/>
            <person name="Ament-Velasquez S.L."/>
            <person name="Kruys A."/>
            <person name="Hutchinson M.I."/>
            <person name="Powell A.J."/>
            <person name="Barry K."/>
            <person name="Miller A.N."/>
            <person name="Grigoriev I.V."/>
            <person name="Debuchy R."/>
            <person name="Gladieux P."/>
            <person name="Hiltunen Thoren M."/>
            <person name="Johannesson H."/>
        </authorList>
    </citation>
    <scope>NUCLEOTIDE SEQUENCE</scope>
    <source>
        <strain evidence="1">CBS 731.68</strain>
    </source>
</reference>
<dbReference type="EMBL" id="MU853247">
    <property type="protein sequence ID" value="KAK4119586.1"/>
    <property type="molecule type" value="Genomic_DNA"/>
</dbReference>